<dbReference type="GO" id="GO:0003723">
    <property type="term" value="F:RNA binding"/>
    <property type="evidence" value="ECO:0007669"/>
    <property type="project" value="InterPro"/>
</dbReference>
<organism evidence="4 5">
    <name type="scientific">Meganyctiphanes norvegica</name>
    <name type="common">Northern krill</name>
    <name type="synonym">Thysanopoda norvegica</name>
    <dbReference type="NCBI Taxonomy" id="48144"/>
    <lineage>
        <taxon>Eukaryota</taxon>
        <taxon>Metazoa</taxon>
        <taxon>Ecdysozoa</taxon>
        <taxon>Arthropoda</taxon>
        <taxon>Crustacea</taxon>
        <taxon>Multicrustacea</taxon>
        <taxon>Malacostraca</taxon>
        <taxon>Eumalacostraca</taxon>
        <taxon>Eucarida</taxon>
        <taxon>Euphausiacea</taxon>
        <taxon>Euphausiidae</taxon>
        <taxon>Meganyctiphanes</taxon>
    </lineage>
</organism>
<evidence type="ECO:0000259" key="3">
    <source>
        <dbReference type="Pfam" id="PF08675"/>
    </source>
</evidence>
<dbReference type="InterPro" id="IPR006941">
    <property type="entry name" value="RNase_CAF1"/>
</dbReference>
<dbReference type="Gene3D" id="3.30.70.330">
    <property type="match status" value="1"/>
</dbReference>
<dbReference type="GO" id="GO:0004535">
    <property type="term" value="F:poly(A)-specific ribonuclease activity"/>
    <property type="evidence" value="ECO:0007669"/>
    <property type="project" value="InterPro"/>
</dbReference>
<gene>
    <name evidence="4" type="ORF">MNOR_LOCUS31890</name>
</gene>
<dbReference type="InterPro" id="IPR012677">
    <property type="entry name" value="Nucleotide-bd_a/b_plait_sf"/>
</dbReference>
<protein>
    <recommendedName>
        <fullName evidence="3">Poly(A)-specific ribonuclease RNA-binding domain-containing protein</fullName>
    </recommendedName>
</protein>
<dbReference type="InterPro" id="IPR036397">
    <property type="entry name" value="RNaseH_sf"/>
</dbReference>
<feature type="domain" description="Poly(A)-specific ribonuclease RNA-binding" evidence="3">
    <location>
        <begin position="366"/>
        <end position="430"/>
    </location>
</feature>
<dbReference type="EMBL" id="CAXKWB010042115">
    <property type="protein sequence ID" value="CAL4157423.1"/>
    <property type="molecule type" value="Genomic_DNA"/>
</dbReference>
<keyword evidence="5" id="KW-1185">Reference proteome</keyword>
<evidence type="ECO:0000256" key="1">
    <source>
        <dbReference type="ARBA" id="ARBA00008372"/>
    </source>
</evidence>
<dbReference type="PANTHER" id="PTHR15092">
    <property type="entry name" value="POLY A -SPECIFIC RIBONUCLEASE/TARGET OF EGR1, MEMBER 1"/>
    <property type="match status" value="1"/>
</dbReference>
<evidence type="ECO:0000313" key="4">
    <source>
        <dbReference type="EMBL" id="CAL4157423.1"/>
    </source>
</evidence>
<dbReference type="Gene3D" id="3.30.420.10">
    <property type="entry name" value="Ribonuclease H-like superfamily/Ribonuclease H"/>
    <property type="match status" value="2"/>
</dbReference>
<dbReference type="InterPro" id="IPR012337">
    <property type="entry name" value="RNaseH-like_sf"/>
</dbReference>
<dbReference type="PANTHER" id="PTHR15092:SF22">
    <property type="entry name" value="POLY(A)-SPECIFIC RIBONUCLEASE PNLDC1"/>
    <property type="match status" value="1"/>
</dbReference>
<comment type="similarity">
    <text evidence="1">Belongs to the CAF1 family.</text>
</comment>
<proteinExistence type="inferred from homology"/>
<dbReference type="AlphaFoldDB" id="A0AAV2S480"/>
<feature type="compositionally biased region" description="Basic and acidic residues" evidence="2">
    <location>
        <begin position="451"/>
        <end position="460"/>
    </location>
</feature>
<evidence type="ECO:0000313" key="5">
    <source>
        <dbReference type="Proteomes" id="UP001497623"/>
    </source>
</evidence>
<evidence type="ECO:0000256" key="2">
    <source>
        <dbReference type="SAM" id="MobiDB-lite"/>
    </source>
</evidence>
<dbReference type="Pfam" id="PF08675">
    <property type="entry name" value="RNA_bind"/>
    <property type="match status" value="1"/>
</dbReference>
<feature type="non-terminal residue" evidence="4">
    <location>
        <position position="1"/>
    </location>
</feature>
<dbReference type="InterPro" id="IPR036867">
    <property type="entry name" value="R3H_dom_sf"/>
</dbReference>
<dbReference type="GO" id="GO:0005737">
    <property type="term" value="C:cytoplasm"/>
    <property type="evidence" value="ECO:0007669"/>
    <property type="project" value="InterPro"/>
</dbReference>
<dbReference type="GO" id="GO:0005634">
    <property type="term" value="C:nucleus"/>
    <property type="evidence" value="ECO:0007669"/>
    <property type="project" value="InterPro"/>
</dbReference>
<dbReference type="Proteomes" id="UP001497623">
    <property type="component" value="Unassembled WGS sequence"/>
</dbReference>
<sequence length="502" mass="57711">RYSKARDAAIEFGMPQFGFAAFRYIPETQTYAHASFTFFILGKSQEILLYDTSSMRFLADNGFDFNKLYKKGIPFLSLTEEAKKKEEIESSVNEPTVPKTPIKVSDEAGKKFLRDTEFKVSNFIQDEEEKSLIFQTNSLNGFFRKVLFNNIPFKFPNILVHNVTQNGGDRNVEILKFESSEAKSKFIEEEKRKNLEEKVGFTHVFRKILECGKPMVGHNLILDLFHSFNKLIQPLPESFEQFKTLFKANMPTIYDTKLLAKDPPFCADIINNALVPLFKELCSKYNPPKFEAEEGYMSYSLEGDDKAHDAGYDAFITGVCFITMVKKFDGQNWSKKSIVESKHLELYSNRLNNMGSYDIPYLNIGGKDIIPDRSHIFHVECPNTWTNNDVNGLFHMVYPIKIAWINSTSLYVIPQEETDANKCKNHLKTIQALSPQLVHVSLYNSAKGNKRKSESTESQKDLSNSSPRPDMKRLKSVGSDKWRLLDFIMVRVLNILHWVSFS</sequence>
<name>A0AAV2S480_MEGNR</name>
<accession>A0AAV2S480</accession>
<dbReference type="InterPro" id="IPR014789">
    <property type="entry name" value="PolyA-riboNase_RNA-binding"/>
</dbReference>
<reference evidence="4 5" key="1">
    <citation type="submission" date="2024-05" db="EMBL/GenBank/DDBJ databases">
        <authorList>
            <person name="Wallberg A."/>
        </authorList>
    </citation>
    <scope>NUCLEOTIDE SEQUENCE [LARGE SCALE GENOMIC DNA]</scope>
</reference>
<feature type="non-terminal residue" evidence="4">
    <location>
        <position position="502"/>
    </location>
</feature>
<dbReference type="GO" id="GO:0046872">
    <property type="term" value="F:metal ion binding"/>
    <property type="evidence" value="ECO:0007669"/>
    <property type="project" value="InterPro"/>
</dbReference>
<dbReference type="Pfam" id="PF04857">
    <property type="entry name" value="CAF1"/>
    <property type="match status" value="1"/>
</dbReference>
<feature type="region of interest" description="Disordered" evidence="2">
    <location>
        <begin position="446"/>
        <end position="474"/>
    </location>
</feature>
<dbReference type="GO" id="GO:0006402">
    <property type="term" value="P:mRNA catabolic process"/>
    <property type="evidence" value="ECO:0007669"/>
    <property type="project" value="InterPro"/>
</dbReference>
<dbReference type="SUPFAM" id="SSF82708">
    <property type="entry name" value="R3H domain"/>
    <property type="match status" value="1"/>
</dbReference>
<dbReference type="SUPFAM" id="SSF53098">
    <property type="entry name" value="Ribonuclease H-like"/>
    <property type="match status" value="1"/>
</dbReference>
<dbReference type="InterPro" id="IPR051181">
    <property type="entry name" value="CAF1_poly(A)_ribonucleases"/>
</dbReference>
<comment type="caution">
    <text evidence="4">The sequence shown here is derived from an EMBL/GenBank/DDBJ whole genome shotgun (WGS) entry which is preliminary data.</text>
</comment>